<feature type="signal peptide" evidence="10">
    <location>
        <begin position="1"/>
        <end position="19"/>
    </location>
</feature>
<dbReference type="PANTHER" id="PTHR12145:SF36">
    <property type="entry name" value="MANNAN ENDO-1,6-ALPHA-MANNOSIDASE DCW1"/>
    <property type="match status" value="1"/>
</dbReference>
<feature type="region of interest" description="Disordered" evidence="9">
    <location>
        <begin position="380"/>
        <end position="413"/>
    </location>
</feature>
<evidence type="ECO:0000256" key="2">
    <source>
        <dbReference type="ARBA" id="ARBA00009699"/>
    </source>
</evidence>
<feature type="compositionally biased region" description="Basic and acidic residues" evidence="9">
    <location>
        <begin position="382"/>
        <end position="396"/>
    </location>
</feature>
<dbReference type="OrthoDB" id="4187847at2759"/>
<dbReference type="AlphaFoldDB" id="A0A8K0RL31"/>
<evidence type="ECO:0000256" key="5">
    <source>
        <dbReference type="ARBA" id="ARBA00022801"/>
    </source>
</evidence>
<evidence type="ECO:0000256" key="1">
    <source>
        <dbReference type="ARBA" id="ARBA00001452"/>
    </source>
</evidence>
<keyword evidence="7 8" id="KW-0326">Glycosidase</keyword>
<organism evidence="11 12">
    <name type="scientific">Fusarium tricinctum</name>
    <dbReference type="NCBI Taxonomy" id="61284"/>
    <lineage>
        <taxon>Eukaryota</taxon>
        <taxon>Fungi</taxon>
        <taxon>Dikarya</taxon>
        <taxon>Ascomycota</taxon>
        <taxon>Pezizomycotina</taxon>
        <taxon>Sordariomycetes</taxon>
        <taxon>Hypocreomycetidae</taxon>
        <taxon>Hypocreales</taxon>
        <taxon>Nectriaceae</taxon>
        <taxon>Fusarium</taxon>
        <taxon>Fusarium tricinctum species complex</taxon>
    </lineage>
</organism>
<evidence type="ECO:0000256" key="6">
    <source>
        <dbReference type="ARBA" id="ARBA00023180"/>
    </source>
</evidence>
<evidence type="ECO:0000256" key="8">
    <source>
        <dbReference type="PIRNR" id="PIRNR016302"/>
    </source>
</evidence>
<evidence type="ECO:0000256" key="4">
    <source>
        <dbReference type="ARBA" id="ARBA00022729"/>
    </source>
</evidence>
<comment type="catalytic activity">
    <reaction evidence="1 8">
        <text>Random hydrolysis of (1-&gt;6)-alpha-D-mannosidic linkages in unbranched (1-&gt;6)-mannans.</text>
        <dbReference type="EC" id="3.2.1.101"/>
    </reaction>
</comment>
<dbReference type="InterPro" id="IPR005198">
    <property type="entry name" value="Glyco_hydro_76"/>
</dbReference>
<sequence length="441" mass="47866">MVAFRHIGLGLFLAQSAHCMDLDSKDGIVKASKALASDLIKFYKGNESGHIPGLLPERGMGTDGYYWYQSGAFMGAYVDYWQLTGDKTYNDLVTKGIQWQSGQDNDFLPVNQSSKAGNDDQSTWALAALTAAEYGFPTPSGNGSEWLDLATAVWQEQRSRWDTEVEDDVCDGGLRWQIFQFNTGFEYKSILANTLFFNIGARLARITGNDTYADYASKTWEWLEASELINNKTWAVYDGARTTQNCSEINKVQFSAGPASLAMGAAFMYNFTDGSDEWKKRTQDITSATLKTFFKDGKFTEIACSKGTCPRDFITQKAQVHRWLAVTTQVAPFTADSVLPALLKSAKSLKAEGNGDDALEQTLANFSVVSNLLIADSAAPSTEKETAGDKSDKAKENPSSTTSSGSSASATDAADNAALKGTGSGSLLAISVLILTSQWLL</sequence>
<keyword evidence="4 10" id="KW-0732">Signal</keyword>
<reference evidence="11" key="1">
    <citation type="journal article" date="2021" name="Nat. Commun.">
        <title>Genetic determinants of endophytism in the Arabidopsis root mycobiome.</title>
        <authorList>
            <person name="Mesny F."/>
            <person name="Miyauchi S."/>
            <person name="Thiergart T."/>
            <person name="Pickel B."/>
            <person name="Atanasova L."/>
            <person name="Karlsson M."/>
            <person name="Huettel B."/>
            <person name="Barry K.W."/>
            <person name="Haridas S."/>
            <person name="Chen C."/>
            <person name="Bauer D."/>
            <person name="Andreopoulos W."/>
            <person name="Pangilinan J."/>
            <person name="LaButti K."/>
            <person name="Riley R."/>
            <person name="Lipzen A."/>
            <person name="Clum A."/>
            <person name="Drula E."/>
            <person name="Henrissat B."/>
            <person name="Kohler A."/>
            <person name="Grigoriev I.V."/>
            <person name="Martin F.M."/>
            <person name="Hacquard S."/>
        </authorList>
    </citation>
    <scope>NUCLEOTIDE SEQUENCE</scope>
    <source>
        <strain evidence="11">MPI-SDFR-AT-0068</strain>
    </source>
</reference>
<dbReference type="PIRSF" id="PIRSF016302">
    <property type="entry name" value="Man_a_manosd"/>
    <property type="match status" value="1"/>
</dbReference>
<evidence type="ECO:0000256" key="7">
    <source>
        <dbReference type="ARBA" id="ARBA00023295"/>
    </source>
</evidence>
<dbReference type="InterPro" id="IPR014480">
    <property type="entry name" value="Mannan-1_6-alpha_mannosidase"/>
</dbReference>
<evidence type="ECO:0000256" key="3">
    <source>
        <dbReference type="ARBA" id="ARBA00012350"/>
    </source>
</evidence>
<comment type="similarity">
    <text evidence="2 8">Belongs to the glycosyl hydrolase 76 family.</text>
</comment>
<evidence type="ECO:0000256" key="10">
    <source>
        <dbReference type="SAM" id="SignalP"/>
    </source>
</evidence>
<evidence type="ECO:0000313" key="11">
    <source>
        <dbReference type="EMBL" id="KAH7233275.1"/>
    </source>
</evidence>
<dbReference type="InterPro" id="IPR008928">
    <property type="entry name" value="6-hairpin_glycosidase_sf"/>
</dbReference>
<dbReference type="GO" id="GO:0008496">
    <property type="term" value="F:mannan endo-1,6-alpha-mannosidase activity"/>
    <property type="evidence" value="ECO:0007669"/>
    <property type="project" value="UniProtKB-UniRule"/>
</dbReference>
<evidence type="ECO:0000256" key="9">
    <source>
        <dbReference type="SAM" id="MobiDB-lite"/>
    </source>
</evidence>
<dbReference type="EC" id="3.2.1.101" evidence="3 8"/>
<gene>
    <name evidence="11" type="ORF">BKA59DRAFT_446848</name>
</gene>
<dbReference type="SUPFAM" id="SSF48208">
    <property type="entry name" value="Six-hairpin glycosidases"/>
    <property type="match status" value="1"/>
</dbReference>
<feature type="compositionally biased region" description="Low complexity" evidence="9">
    <location>
        <begin position="399"/>
        <end position="413"/>
    </location>
</feature>
<dbReference type="Gene3D" id="1.50.10.20">
    <property type="match status" value="1"/>
</dbReference>
<keyword evidence="5 8" id="KW-0378">Hydrolase</keyword>
<feature type="chain" id="PRO_5035432884" description="Mannan endo-1,6-alpha-mannosidase" evidence="10">
    <location>
        <begin position="20"/>
        <end position="441"/>
    </location>
</feature>
<proteinExistence type="inferred from homology"/>
<dbReference type="GO" id="GO:0009272">
    <property type="term" value="P:fungal-type cell wall biogenesis"/>
    <property type="evidence" value="ECO:0007669"/>
    <property type="project" value="TreeGrafter"/>
</dbReference>
<dbReference type="EMBL" id="JAGPXF010000008">
    <property type="protein sequence ID" value="KAH7233275.1"/>
    <property type="molecule type" value="Genomic_DNA"/>
</dbReference>
<name>A0A8K0RL31_9HYPO</name>
<dbReference type="PANTHER" id="PTHR12145">
    <property type="entry name" value="MANNAN ENDO-1,6-ALPHA-MANNOSIDASE DCW1"/>
    <property type="match status" value="1"/>
</dbReference>
<comment type="caution">
    <text evidence="11">The sequence shown here is derived from an EMBL/GenBank/DDBJ whole genome shotgun (WGS) entry which is preliminary data.</text>
</comment>
<keyword evidence="6" id="KW-0325">Glycoprotein</keyword>
<evidence type="ECO:0000313" key="12">
    <source>
        <dbReference type="Proteomes" id="UP000813427"/>
    </source>
</evidence>
<protein>
    <recommendedName>
        <fullName evidence="3 8">Mannan endo-1,6-alpha-mannosidase</fullName>
        <ecNumber evidence="3 8">3.2.1.101</ecNumber>
    </recommendedName>
</protein>
<dbReference type="GO" id="GO:0016052">
    <property type="term" value="P:carbohydrate catabolic process"/>
    <property type="evidence" value="ECO:0007669"/>
    <property type="project" value="InterPro"/>
</dbReference>
<accession>A0A8K0RL31</accession>
<keyword evidence="12" id="KW-1185">Reference proteome</keyword>
<dbReference type="Pfam" id="PF03663">
    <property type="entry name" value="Glyco_hydro_76"/>
    <property type="match status" value="1"/>
</dbReference>
<dbReference type="Proteomes" id="UP000813427">
    <property type="component" value="Unassembled WGS sequence"/>
</dbReference>